<organism evidence="4 5">
    <name type="scientific">Rhodanobacter denitrificans</name>
    <dbReference type="NCBI Taxonomy" id="666685"/>
    <lineage>
        <taxon>Bacteria</taxon>
        <taxon>Pseudomonadati</taxon>
        <taxon>Pseudomonadota</taxon>
        <taxon>Gammaproteobacteria</taxon>
        <taxon>Lysobacterales</taxon>
        <taxon>Rhodanobacteraceae</taxon>
        <taxon>Rhodanobacter</taxon>
    </lineage>
</organism>
<keyword evidence="1 4" id="KW-0808">Transferase</keyword>
<dbReference type="AlphaFoldDB" id="A0A2W5KQX9"/>
<accession>A0A2W5KQX9</accession>
<feature type="domain" description="N-acetyltransferase" evidence="3">
    <location>
        <begin position="1"/>
        <end position="152"/>
    </location>
</feature>
<dbReference type="PANTHER" id="PTHR43877">
    <property type="entry name" value="AMINOALKYLPHOSPHONATE N-ACETYLTRANSFERASE-RELATED-RELATED"/>
    <property type="match status" value="1"/>
</dbReference>
<evidence type="ECO:0000259" key="3">
    <source>
        <dbReference type="PROSITE" id="PS51186"/>
    </source>
</evidence>
<dbReference type="CDD" id="cd04301">
    <property type="entry name" value="NAT_SF"/>
    <property type="match status" value="1"/>
</dbReference>
<dbReference type="GO" id="GO:0016747">
    <property type="term" value="F:acyltransferase activity, transferring groups other than amino-acyl groups"/>
    <property type="evidence" value="ECO:0007669"/>
    <property type="project" value="InterPro"/>
</dbReference>
<gene>
    <name evidence="4" type="ORF">DI564_03040</name>
</gene>
<dbReference type="InterPro" id="IPR016181">
    <property type="entry name" value="Acyl_CoA_acyltransferase"/>
</dbReference>
<keyword evidence="2" id="KW-0012">Acyltransferase</keyword>
<dbReference type="Proteomes" id="UP000249046">
    <property type="component" value="Unassembled WGS sequence"/>
</dbReference>
<name>A0A2W5KQX9_9GAMM</name>
<proteinExistence type="predicted"/>
<dbReference type="Gene3D" id="3.40.630.30">
    <property type="match status" value="1"/>
</dbReference>
<protein>
    <submittedName>
        <fullName evidence="4">GNAT family N-acetyltransferase</fullName>
    </submittedName>
</protein>
<dbReference type="Pfam" id="PF00583">
    <property type="entry name" value="Acetyltransf_1"/>
    <property type="match status" value="1"/>
</dbReference>
<sequence length="153" mass="16777">MDIRRDDLSDPQLIALLRAHRADLARHSPPGSVHAIDVDVAALRAAPITFWSVWDGERLAGCGALKALEPGHGEIKSMRTVDAYRRRGVAARLLGHLLAEARERGYRRLSLETGSGPAFAPAHALYLRFGFADCAPFGDYAPDPYSRFLTLTL</sequence>
<dbReference type="InterPro" id="IPR050832">
    <property type="entry name" value="Bact_Acetyltransf"/>
</dbReference>
<reference evidence="4 5" key="1">
    <citation type="submission" date="2017-08" db="EMBL/GenBank/DDBJ databases">
        <title>Infants hospitalized years apart are colonized by the same room-sourced microbial strains.</title>
        <authorList>
            <person name="Brooks B."/>
            <person name="Olm M.R."/>
            <person name="Firek B.A."/>
            <person name="Baker R."/>
            <person name="Thomas B.C."/>
            <person name="Morowitz M.J."/>
            <person name="Banfield J.F."/>
        </authorList>
    </citation>
    <scope>NUCLEOTIDE SEQUENCE [LARGE SCALE GENOMIC DNA]</scope>
    <source>
        <strain evidence="4">S2_005_003_R2_42</strain>
    </source>
</reference>
<dbReference type="EMBL" id="QFPO01000003">
    <property type="protein sequence ID" value="PZQ18304.1"/>
    <property type="molecule type" value="Genomic_DNA"/>
</dbReference>
<comment type="caution">
    <text evidence="4">The sequence shown here is derived from an EMBL/GenBank/DDBJ whole genome shotgun (WGS) entry which is preliminary data.</text>
</comment>
<evidence type="ECO:0000313" key="5">
    <source>
        <dbReference type="Proteomes" id="UP000249046"/>
    </source>
</evidence>
<evidence type="ECO:0000256" key="2">
    <source>
        <dbReference type="ARBA" id="ARBA00023315"/>
    </source>
</evidence>
<dbReference type="InterPro" id="IPR000182">
    <property type="entry name" value="GNAT_dom"/>
</dbReference>
<dbReference type="PANTHER" id="PTHR43877:SF5">
    <property type="entry name" value="BLL8307 PROTEIN"/>
    <property type="match status" value="1"/>
</dbReference>
<evidence type="ECO:0000256" key="1">
    <source>
        <dbReference type="ARBA" id="ARBA00022679"/>
    </source>
</evidence>
<dbReference type="PROSITE" id="PS51186">
    <property type="entry name" value="GNAT"/>
    <property type="match status" value="1"/>
</dbReference>
<dbReference type="SUPFAM" id="SSF55729">
    <property type="entry name" value="Acyl-CoA N-acyltransferases (Nat)"/>
    <property type="match status" value="1"/>
</dbReference>
<evidence type="ECO:0000313" key="4">
    <source>
        <dbReference type="EMBL" id="PZQ18304.1"/>
    </source>
</evidence>